<evidence type="ECO:0000313" key="3">
    <source>
        <dbReference type="Proteomes" id="UP000799437"/>
    </source>
</evidence>
<protein>
    <submittedName>
        <fullName evidence="2">Uncharacterized protein</fullName>
    </submittedName>
</protein>
<feature type="region of interest" description="Disordered" evidence="1">
    <location>
        <begin position="43"/>
        <end position="70"/>
    </location>
</feature>
<name>A0A6A6WM19_9PEZI</name>
<dbReference type="EMBL" id="ML996565">
    <property type="protein sequence ID" value="KAF2763198.1"/>
    <property type="molecule type" value="Genomic_DNA"/>
</dbReference>
<dbReference type="Proteomes" id="UP000799437">
    <property type="component" value="Unassembled WGS sequence"/>
</dbReference>
<evidence type="ECO:0000313" key="2">
    <source>
        <dbReference type="EMBL" id="KAF2763198.1"/>
    </source>
</evidence>
<dbReference type="RefSeq" id="XP_033605649.1">
    <property type="nucleotide sequence ID" value="XM_033743114.1"/>
</dbReference>
<sequence>MNIPVFAQVDVNPELWTDFVQTAAVPANPNLESETEPQIPYILVSSKSPSSPTTPTKEISTTEKSDLKSSSDGAIQTLFTNIIDNHNDGHLSTQFFLVLDDKSAKERTVMLMQKASKWVDQNGDVDEGGPAGRDDLTEKVTWKKYCIPFDRVYKEWSVLETRGYVSEQWFVGEDMEDA</sequence>
<accession>A0A6A6WM19</accession>
<dbReference type="GeneID" id="54484168"/>
<reference evidence="2" key="1">
    <citation type="journal article" date="2020" name="Stud. Mycol.">
        <title>101 Dothideomycetes genomes: a test case for predicting lifestyles and emergence of pathogens.</title>
        <authorList>
            <person name="Haridas S."/>
            <person name="Albert R."/>
            <person name="Binder M."/>
            <person name="Bloem J."/>
            <person name="Labutti K."/>
            <person name="Salamov A."/>
            <person name="Andreopoulos B."/>
            <person name="Baker S."/>
            <person name="Barry K."/>
            <person name="Bills G."/>
            <person name="Bluhm B."/>
            <person name="Cannon C."/>
            <person name="Castanera R."/>
            <person name="Culley D."/>
            <person name="Daum C."/>
            <person name="Ezra D."/>
            <person name="Gonzalez J."/>
            <person name="Henrissat B."/>
            <person name="Kuo A."/>
            <person name="Liang C."/>
            <person name="Lipzen A."/>
            <person name="Lutzoni F."/>
            <person name="Magnuson J."/>
            <person name="Mondo S."/>
            <person name="Nolan M."/>
            <person name="Ohm R."/>
            <person name="Pangilinan J."/>
            <person name="Park H.-J."/>
            <person name="Ramirez L."/>
            <person name="Alfaro M."/>
            <person name="Sun H."/>
            <person name="Tritt A."/>
            <person name="Yoshinaga Y."/>
            <person name="Zwiers L.-H."/>
            <person name="Turgeon B."/>
            <person name="Goodwin S."/>
            <person name="Spatafora J."/>
            <person name="Crous P."/>
            <person name="Grigoriev I."/>
        </authorList>
    </citation>
    <scope>NUCLEOTIDE SEQUENCE</scope>
    <source>
        <strain evidence="2">CBS 121739</strain>
    </source>
</reference>
<dbReference type="OrthoDB" id="3914127at2759"/>
<proteinExistence type="predicted"/>
<feature type="compositionally biased region" description="Basic and acidic residues" evidence="1">
    <location>
        <begin position="60"/>
        <end position="69"/>
    </location>
</feature>
<evidence type="ECO:0000256" key="1">
    <source>
        <dbReference type="SAM" id="MobiDB-lite"/>
    </source>
</evidence>
<dbReference type="AlphaFoldDB" id="A0A6A6WM19"/>
<feature type="compositionally biased region" description="Low complexity" evidence="1">
    <location>
        <begin position="45"/>
        <end position="59"/>
    </location>
</feature>
<keyword evidence="3" id="KW-1185">Reference proteome</keyword>
<gene>
    <name evidence="2" type="ORF">EJ05DRAFT_472112</name>
</gene>
<organism evidence="2 3">
    <name type="scientific">Pseudovirgaria hyperparasitica</name>
    <dbReference type="NCBI Taxonomy" id="470096"/>
    <lineage>
        <taxon>Eukaryota</taxon>
        <taxon>Fungi</taxon>
        <taxon>Dikarya</taxon>
        <taxon>Ascomycota</taxon>
        <taxon>Pezizomycotina</taxon>
        <taxon>Dothideomycetes</taxon>
        <taxon>Dothideomycetes incertae sedis</taxon>
        <taxon>Acrospermales</taxon>
        <taxon>Acrospermaceae</taxon>
        <taxon>Pseudovirgaria</taxon>
    </lineage>
</organism>